<name>A0A450RZT5_9GAMM</name>
<dbReference type="EMBL" id="CAADEY010000009">
    <property type="protein sequence ID" value="VFJ44847.1"/>
    <property type="molecule type" value="Genomic_DNA"/>
</dbReference>
<gene>
    <name evidence="2" type="ORF">BECKDK2373C_GA0170839_100962</name>
</gene>
<reference evidence="2" key="1">
    <citation type="submission" date="2019-02" db="EMBL/GenBank/DDBJ databases">
        <authorList>
            <person name="Gruber-Vodicka R. H."/>
            <person name="Seah K. B. B."/>
        </authorList>
    </citation>
    <scope>NUCLEOTIDE SEQUENCE</scope>
    <source>
        <strain evidence="2">BECK_DK161</strain>
    </source>
</reference>
<dbReference type="AlphaFoldDB" id="A0A450RZT5"/>
<protein>
    <submittedName>
        <fullName evidence="2">Uncharacterized protein</fullName>
    </submittedName>
</protein>
<organism evidence="2">
    <name type="scientific">Candidatus Kentrum sp. DK</name>
    <dbReference type="NCBI Taxonomy" id="2126562"/>
    <lineage>
        <taxon>Bacteria</taxon>
        <taxon>Pseudomonadati</taxon>
        <taxon>Pseudomonadota</taxon>
        <taxon>Gammaproteobacteria</taxon>
        <taxon>Candidatus Kentrum</taxon>
    </lineage>
</organism>
<evidence type="ECO:0000256" key="1">
    <source>
        <dbReference type="SAM" id="MobiDB-lite"/>
    </source>
</evidence>
<sequence>MAGAWLIWAFPQQNHPKSDRLLGDPGRQQAPLSPGSARSADISEKKYGAPFDSVKQDKRYQGAEDFALEDDLPDWEYARATLQWWQGQLRE</sequence>
<proteinExistence type="predicted"/>
<evidence type="ECO:0000313" key="2">
    <source>
        <dbReference type="EMBL" id="VFJ44847.1"/>
    </source>
</evidence>
<accession>A0A450RZT5</accession>
<feature type="region of interest" description="Disordered" evidence="1">
    <location>
        <begin position="15"/>
        <end position="49"/>
    </location>
</feature>